<dbReference type="InterPro" id="IPR001214">
    <property type="entry name" value="SET_dom"/>
</dbReference>
<dbReference type="EMBL" id="FN654500">
    <property type="protein sequence ID" value="CBY34355.1"/>
    <property type="molecule type" value="Genomic_DNA"/>
</dbReference>
<name>E4YFT1_OIKDI</name>
<feature type="compositionally biased region" description="Polar residues" evidence="1">
    <location>
        <begin position="421"/>
        <end position="441"/>
    </location>
</feature>
<dbReference type="PROSITE" id="PS50280">
    <property type="entry name" value="SET"/>
    <property type="match status" value="1"/>
</dbReference>
<protein>
    <recommendedName>
        <fullName evidence="2">SET domain-containing protein</fullName>
    </recommendedName>
</protein>
<dbReference type="Pfam" id="PF00856">
    <property type="entry name" value="SET"/>
    <property type="match status" value="1"/>
</dbReference>
<feature type="region of interest" description="Disordered" evidence="1">
    <location>
        <begin position="402"/>
        <end position="454"/>
    </location>
</feature>
<dbReference type="InterPro" id="IPR050600">
    <property type="entry name" value="SETD3_SETD6_MTase"/>
</dbReference>
<dbReference type="InterPro" id="IPR046341">
    <property type="entry name" value="SET_dom_sf"/>
</dbReference>
<organism evidence="3">
    <name type="scientific">Oikopleura dioica</name>
    <name type="common">Tunicate</name>
    <dbReference type="NCBI Taxonomy" id="34765"/>
    <lineage>
        <taxon>Eukaryota</taxon>
        <taxon>Metazoa</taxon>
        <taxon>Chordata</taxon>
        <taxon>Tunicata</taxon>
        <taxon>Appendicularia</taxon>
        <taxon>Copelata</taxon>
        <taxon>Oikopleuridae</taxon>
        <taxon>Oikopleura</taxon>
    </lineage>
</organism>
<evidence type="ECO:0000256" key="1">
    <source>
        <dbReference type="SAM" id="MobiDB-lite"/>
    </source>
</evidence>
<feature type="non-terminal residue" evidence="3">
    <location>
        <position position="1"/>
    </location>
</feature>
<dbReference type="CDD" id="cd10527">
    <property type="entry name" value="SET_LSMT"/>
    <property type="match status" value="1"/>
</dbReference>
<dbReference type="GO" id="GO:0016279">
    <property type="term" value="F:protein-lysine N-methyltransferase activity"/>
    <property type="evidence" value="ECO:0007669"/>
    <property type="project" value="TreeGrafter"/>
</dbReference>
<proteinExistence type="predicted"/>
<dbReference type="PANTHER" id="PTHR13271">
    <property type="entry name" value="UNCHARACTERIZED PUTATIVE METHYLTRANSFERASE"/>
    <property type="match status" value="1"/>
</dbReference>
<dbReference type="SUPFAM" id="SSF82199">
    <property type="entry name" value="SET domain"/>
    <property type="match status" value="1"/>
</dbReference>
<feature type="domain" description="SET" evidence="2">
    <location>
        <begin position="115"/>
        <end position="225"/>
    </location>
</feature>
<reference evidence="3" key="1">
    <citation type="journal article" date="2010" name="Science">
        <title>Plasticity of animal genome architecture unmasked by rapid evolution of a pelagic tunicate.</title>
        <authorList>
            <person name="Denoeud F."/>
            <person name="Henriet S."/>
            <person name="Mungpakdee S."/>
            <person name="Aury J.M."/>
            <person name="Da Silva C."/>
            <person name="Brinkmann H."/>
            <person name="Mikhaleva J."/>
            <person name="Olsen L.C."/>
            <person name="Jubin C."/>
            <person name="Canestro C."/>
            <person name="Bouquet J.M."/>
            <person name="Danks G."/>
            <person name="Poulain J."/>
            <person name="Campsteijn C."/>
            <person name="Adamski M."/>
            <person name="Cross I."/>
            <person name="Yadetie F."/>
            <person name="Muffato M."/>
            <person name="Louis A."/>
            <person name="Butcher S."/>
            <person name="Tsagkogeorga G."/>
            <person name="Konrad A."/>
            <person name="Singh S."/>
            <person name="Jensen M.F."/>
            <person name="Cong E.H."/>
            <person name="Eikeseth-Otteraa H."/>
            <person name="Noel B."/>
            <person name="Anthouard V."/>
            <person name="Porcel B.M."/>
            <person name="Kachouri-Lafond R."/>
            <person name="Nishino A."/>
            <person name="Ugolini M."/>
            <person name="Chourrout P."/>
            <person name="Nishida H."/>
            <person name="Aasland R."/>
            <person name="Huzurbazar S."/>
            <person name="Westhof E."/>
            <person name="Delsuc F."/>
            <person name="Lehrach H."/>
            <person name="Reinhardt R."/>
            <person name="Weissenbach J."/>
            <person name="Roy S.W."/>
            <person name="Artiguenave F."/>
            <person name="Postlethwait J.H."/>
            <person name="Manak J.R."/>
            <person name="Thompson E.M."/>
            <person name="Jaillon O."/>
            <person name="Du Pasquier L."/>
            <person name="Boudinot P."/>
            <person name="Liberles D.A."/>
            <person name="Volff J.N."/>
            <person name="Philippe H."/>
            <person name="Lenhard B."/>
            <person name="Roest Crollius H."/>
            <person name="Wincker P."/>
            <person name="Chourrout D."/>
        </authorList>
    </citation>
    <scope>NUCLEOTIDE SEQUENCE [LARGE SCALE GENOMIC DNA]</scope>
</reference>
<gene>
    <name evidence="3" type="ORF">GSOID_T00024375001</name>
</gene>
<dbReference type="AlphaFoldDB" id="E4YFT1"/>
<dbReference type="Gene3D" id="3.90.1410.10">
    <property type="entry name" value="set domain protein methyltransferase, domain 1"/>
    <property type="match status" value="1"/>
</dbReference>
<evidence type="ECO:0000259" key="2">
    <source>
        <dbReference type="PROSITE" id="PS50280"/>
    </source>
</evidence>
<accession>E4YFT1</accession>
<dbReference type="Proteomes" id="UP000011014">
    <property type="component" value="Unassembled WGS sequence"/>
</dbReference>
<sequence length="563" mass="63882">PSGFILDLQFILDKFCNTFEFFDTYAVSCYPEKVAVPAEDVFIHFLCTEEKQKKASRVAGWISSLPRESYNLPFNWPADLQKCVCDDSLQLAIKAQVADFNTLIARFEHYSTVIDDVKFSRDTLAWAYSVWSARLFELPQYPESSSNSVNLPKWLDNDPNDLRSFAFLPIFDLLNHSSTPNVFLDIREKHVWDKTKKIHPEEKFVLSLEAKTKIAKGEELRMSYGNLSDRDLFLKYGFVLKKGENKVARVLLSPKIIHDIGIRASGAYCSYDALNVKVKERKEVIRELCVDDFYLEKAGDDTTTSLYKAALAFLLPGSTKESIILHIKERLGVNQKTKIALKHFYVFIAESSVLRKEQLDLQKKSLTRTEIKRRRESDSDMSVDSGYSYKTDASKSSFLSTSSVYSSDRPRSGRTYERPQFSPTASVTRSNRSTYRASMSRTNERGSFFNRSDSVERRTRVNAAINNYSSSPSASTFSSSARYDRSYRVPTLSSSSYTSSSSSSALMSSGRYSSRLGAVSASLNAIIATQTRYSSSTRFQNTASTSITRIRTCMFSNINRFIK</sequence>
<feature type="compositionally biased region" description="Basic and acidic residues" evidence="1">
    <location>
        <begin position="408"/>
        <end position="417"/>
    </location>
</feature>
<evidence type="ECO:0000313" key="3">
    <source>
        <dbReference type="EMBL" id="CBY34355.1"/>
    </source>
</evidence>